<keyword evidence="8" id="KW-1185">Reference proteome</keyword>
<proteinExistence type="predicted"/>
<accession>A0AAD9DK74</accession>
<evidence type="ECO:0000256" key="5">
    <source>
        <dbReference type="SAM" id="SignalP"/>
    </source>
</evidence>
<dbReference type="EMBL" id="JATAAI010000001">
    <property type="protein sequence ID" value="KAK1748393.1"/>
    <property type="molecule type" value="Genomic_DNA"/>
</dbReference>
<feature type="domain" description="Carbohydrate-binding module family 96" evidence="6">
    <location>
        <begin position="127"/>
        <end position="308"/>
    </location>
</feature>
<dbReference type="AlphaFoldDB" id="A0AAD9DK74"/>
<evidence type="ECO:0000256" key="2">
    <source>
        <dbReference type="ARBA" id="ARBA00022525"/>
    </source>
</evidence>
<evidence type="ECO:0000256" key="1">
    <source>
        <dbReference type="ARBA" id="ARBA00004613"/>
    </source>
</evidence>
<feature type="compositionally biased region" description="Pro residues" evidence="4">
    <location>
        <begin position="353"/>
        <end position="363"/>
    </location>
</feature>
<feature type="region of interest" description="Disordered" evidence="4">
    <location>
        <begin position="337"/>
        <end position="423"/>
    </location>
</feature>
<dbReference type="Pfam" id="PF24517">
    <property type="entry name" value="CBM96"/>
    <property type="match status" value="1"/>
</dbReference>
<sequence length="644" mass="69156">MKLFRVAILVAALLQPTQAKEDVVRAVDAVNFDSGRTFVTDFSSTPTDSPTFHPLKGTSLPKRCENEINHGRPLSKFCTKWLEVNDDFIMPTHSPSEAPSAAPSPFYNVESSTFIGDNDRPSLVVDIYSVDDTFIELFRPNIPLGEKSNLKIDAVAGAPTKVTMLKFNIGVTMNQVLKNVGVSLKSAKLALYAKNTGTTDQFGGYIEEIDTNWSEETTVWHEYVKGGPASKKDAEKLLPSANDTLASFEAVSPSKWAEADVTERFQEIVADWSNTAVSQFAVRMTTDKSEGVVYASKENIQFGPKLSLVFEFEGTSLEVAAAAAAASSFGETIITSKPTSKATSNPTNAPTVVPSPLPTPLPSSSPTSSPVLSTASPAIQTESPVATTSTPFVATSPPTTLSPVVNTPLPTSTPSRPPSPLPTPLPTTAVVTEEPTETSATTVTTATSVVSQMFQLKIAVTTEEVRGRKLRGTRELSSFMSLDEKERPALEKHLMNVYNESLTSSPERVDVTFVNDDMDVNIVSINKVVRSNAFKISAIFLDPRIASIAANEASAVLDRATLHAFTGAENTAFVSILKETGDPIISSSEQITVDVSKMSFSIGPLSDQSIQSATVTEASANAGIKVLKMRQDGLDLHLPFAHLW</sequence>
<comment type="caution">
    <text evidence="7">The sequence shown here is derived from an EMBL/GenBank/DDBJ whole genome shotgun (WGS) entry which is preliminary data.</text>
</comment>
<evidence type="ECO:0000313" key="8">
    <source>
        <dbReference type="Proteomes" id="UP001224775"/>
    </source>
</evidence>
<name>A0AAD9DK74_9STRA</name>
<dbReference type="NCBIfam" id="NF033679">
    <property type="entry name" value="DNRLRE_dom"/>
    <property type="match status" value="1"/>
</dbReference>
<dbReference type="GO" id="GO:0005576">
    <property type="term" value="C:extracellular region"/>
    <property type="evidence" value="ECO:0007669"/>
    <property type="project" value="UniProtKB-SubCell"/>
</dbReference>
<keyword evidence="3 5" id="KW-0732">Signal</keyword>
<dbReference type="Proteomes" id="UP001224775">
    <property type="component" value="Unassembled WGS sequence"/>
</dbReference>
<protein>
    <recommendedName>
        <fullName evidence="6">Carbohydrate-binding module family 96 domain-containing protein</fullName>
    </recommendedName>
</protein>
<organism evidence="7 8">
    <name type="scientific">Skeletonema marinoi</name>
    <dbReference type="NCBI Taxonomy" id="267567"/>
    <lineage>
        <taxon>Eukaryota</taxon>
        <taxon>Sar</taxon>
        <taxon>Stramenopiles</taxon>
        <taxon>Ochrophyta</taxon>
        <taxon>Bacillariophyta</taxon>
        <taxon>Coscinodiscophyceae</taxon>
        <taxon>Thalassiosirophycidae</taxon>
        <taxon>Thalassiosirales</taxon>
        <taxon>Skeletonemataceae</taxon>
        <taxon>Skeletonema</taxon>
        <taxon>Skeletonema marinoi-dohrnii complex</taxon>
    </lineage>
</organism>
<feature type="compositionally biased region" description="Polar residues" evidence="4">
    <location>
        <begin position="379"/>
        <end position="405"/>
    </location>
</feature>
<evidence type="ECO:0000259" key="6">
    <source>
        <dbReference type="Pfam" id="PF24517"/>
    </source>
</evidence>
<evidence type="ECO:0000313" key="7">
    <source>
        <dbReference type="EMBL" id="KAK1748393.1"/>
    </source>
</evidence>
<feature type="chain" id="PRO_5042043727" description="Carbohydrate-binding module family 96 domain-containing protein" evidence="5">
    <location>
        <begin position="20"/>
        <end position="644"/>
    </location>
</feature>
<comment type="subcellular location">
    <subcellularLocation>
        <location evidence="1">Secreted</location>
    </subcellularLocation>
</comment>
<feature type="signal peptide" evidence="5">
    <location>
        <begin position="1"/>
        <end position="19"/>
    </location>
</feature>
<evidence type="ECO:0000256" key="3">
    <source>
        <dbReference type="ARBA" id="ARBA00022729"/>
    </source>
</evidence>
<reference evidence="7" key="1">
    <citation type="submission" date="2023-06" db="EMBL/GenBank/DDBJ databases">
        <title>Survivors Of The Sea: Transcriptome response of Skeletonema marinoi to long-term dormancy.</title>
        <authorList>
            <person name="Pinder M.I.M."/>
            <person name="Kourtchenko O."/>
            <person name="Robertson E.K."/>
            <person name="Larsson T."/>
            <person name="Maumus F."/>
            <person name="Osuna-Cruz C.M."/>
            <person name="Vancaester E."/>
            <person name="Stenow R."/>
            <person name="Vandepoele K."/>
            <person name="Ploug H."/>
            <person name="Bruchert V."/>
            <person name="Godhe A."/>
            <person name="Topel M."/>
        </authorList>
    </citation>
    <scope>NUCLEOTIDE SEQUENCE</scope>
    <source>
        <strain evidence="7">R05AC</strain>
    </source>
</reference>
<feature type="compositionally biased region" description="Low complexity" evidence="4">
    <location>
        <begin position="364"/>
        <end position="378"/>
    </location>
</feature>
<evidence type="ECO:0000256" key="4">
    <source>
        <dbReference type="SAM" id="MobiDB-lite"/>
    </source>
</evidence>
<gene>
    <name evidence="7" type="ORF">QTG54_000332</name>
</gene>
<dbReference type="InterPro" id="IPR055372">
    <property type="entry name" value="CBM96"/>
</dbReference>
<keyword evidence="2" id="KW-0964">Secreted</keyword>
<feature type="compositionally biased region" description="Polar residues" evidence="4">
    <location>
        <begin position="337"/>
        <end position="348"/>
    </location>
</feature>